<feature type="compositionally biased region" description="Low complexity" evidence="1">
    <location>
        <begin position="150"/>
        <end position="161"/>
    </location>
</feature>
<accession>A0AAQ4E1V2</accession>
<keyword evidence="3" id="KW-1185">Reference proteome</keyword>
<evidence type="ECO:0000313" key="2">
    <source>
        <dbReference type="EMBL" id="KAK8768692.1"/>
    </source>
</evidence>
<gene>
    <name evidence="2" type="ORF">V5799_014843</name>
</gene>
<feature type="region of interest" description="Disordered" evidence="1">
    <location>
        <begin position="1"/>
        <end position="224"/>
    </location>
</feature>
<evidence type="ECO:0000313" key="3">
    <source>
        <dbReference type="Proteomes" id="UP001321473"/>
    </source>
</evidence>
<feature type="compositionally biased region" description="Basic and acidic residues" evidence="1">
    <location>
        <begin position="140"/>
        <end position="149"/>
    </location>
</feature>
<feature type="compositionally biased region" description="Basic and acidic residues" evidence="1">
    <location>
        <begin position="50"/>
        <end position="78"/>
    </location>
</feature>
<organism evidence="2 3">
    <name type="scientific">Amblyomma americanum</name>
    <name type="common">Lone star tick</name>
    <dbReference type="NCBI Taxonomy" id="6943"/>
    <lineage>
        <taxon>Eukaryota</taxon>
        <taxon>Metazoa</taxon>
        <taxon>Ecdysozoa</taxon>
        <taxon>Arthropoda</taxon>
        <taxon>Chelicerata</taxon>
        <taxon>Arachnida</taxon>
        <taxon>Acari</taxon>
        <taxon>Parasitiformes</taxon>
        <taxon>Ixodida</taxon>
        <taxon>Ixodoidea</taxon>
        <taxon>Ixodidae</taxon>
        <taxon>Amblyomminae</taxon>
        <taxon>Amblyomma</taxon>
    </lineage>
</organism>
<feature type="compositionally biased region" description="Basic and acidic residues" evidence="1">
    <location>
        <begin position="31"/>
        <end position="42"/>
    </location>
</feature>
<dbReference type="EMBL" id="JARKHS020023591">
    <property type="protein sequence ID" value="KAK8768692.1"/>
    <property type="molecule type" value="Genomic_DNA"/>
</dbReference>
<sequence>MTKRERCGWEEDPGASTSRLVLTPELSPKPRVYDRKSEREQSRSGSEAGSADRSRHENDETTSRRRADRSNNWRKTSDEGADEEQGDRQSPAKPGSKKTDKTPLSPKMKRQLENGGDSQKSINSYHDARGAASPADDGTPDPRQEDKKASASGSPAKSAAKVTDGAKKEPALKKGPSLGKSKSTGLDSRKKGSPSESPPKKSKRSSPATPKVERGEDEAGENQQPQLIGGWLNLLVCAQHSFLSAFNTVYLLD</sequence>
<name>A0AAQ4E1V2_AMBAM</name>
<evidence type="ECO:0000256" key="1">
    <source>
        <dbReference type="SAM" id="MobiDB-lite"/>
    </source>
</evidence>
<proteinExistence type="predicted"/>
<dbReference type="Proteomes" id="UP001321473">
    <property type="component" value="Unassembled WGS sequence"/>
</dbReference>
<feature type="compositionally biased region" description="Low complexity" evidence="1">
    <location>
        <begin position="173"/>
        <end position="186"/>
    </location>
</feature>
<dbReference type="AlphaFoldDB" id="A0AAQ4E1V2"/>
<comment type="caution">
    <text evidence="2">The sequence shown here is derived from an EMBL/GenBank/DDBJ whole genome shotgun (WGS) entry which is preliminary data.</text>
</comment>
<protein>
    <submittedName>
        <fullName evidence="2">Uncharacterized protein</fullName>
    </submittedName>
</protein>
<reference evidence="2 3" key="1">
    <citation type="journal article" date="2023" name="Arcadia Sci">
        <title>De novo assembly of a long-read Amblyomma americanum tick genome.</title>
        <authorList>
            <person name="Chou S."/>
            <person name="Poskanzer K.E."/>
            <person name="Rollins M."/>
            <person name="Thuy-Boun P.S."/>
        </authorList>
    </citation>
    <scope>NUCLEOTIDE SEQUENCE [LARGE SCALE GENOMIC DNA]</scope>
    <source>
        <strain evidence="2">F_SG_1</strain>
        <tissue evidence="2">Salivary glands</tissue>
    </source>
</reference>